<comment type="caution">
    <text evidence="1">The sequence shown here is derived from an EMBL/GenBank/DDBJ whole genome shotgun (WGS) entry which is preliminary data.</text>
</comment>
<dbReference type="EMBL" id="SIJK02000002">
    <property type="protein sequence ID" value="MBP1464509.1"/>
    <property type="molecule type" value="Genomic_DNA"/>
</dbReference>
<dbReference type="RefSeq" id="WP_135476283.1">
    <property type="nucleotide sequence ID" value="NZ_SIJK02000002.1"/>
</dbReference>
<proteinExistence type="predicted"/>
<gene>
    <name evidence="1" type="ORF">EYB53_002190</name>
</gene>
<name>A0ABS4D4Z6_9CHLR</name>
<dbReference type="Proteomes" id="UP001193081">
    <property type="component" value="Unassembled WGS sequence"/>
</dbReference>
<evidence type="ECO:0000313" key="1">
    <source>
        <dbReference type="EMBL" id="MBP1464509.1"/>
    </source>
</evidence>
<accession>A0ABS4D4Z6</accession>
<sequence>MHILSWLKTELPDYWPNREKLVHILEYLAAVGQCQHNAALEWSADAAVAAVVAGAVRNDHI</sequence>
<keyword evidence="2" id="KW-1185">Reference proteome</keyword>
<protein>
    <submittedName>
        <fullName evidence="1">Uncharacterized protein</fullName>
    </submittedName>
</protein>
<organism evidence="1 2">
    <name type="scientific">Candidatus Chloroploca mongolica</name>
    <dbReference type="NCBI Taxonomy" id="2528176"/>
    <lineage>
        <taxon>Bacteria</taxon>
        <taxon>Bacillati</taxon>
        <taxon>Chloroflexota</taxon>
        <taxon>Chloroflexia</taxon>
        <taxon>Chloroflexales</taxon>
        <taxon>Chloroflexineae</taxon>
        <taxon>Oscillochloridaceae</taxon>
        <taxon>Candidatus Chloroploca</taxon>
    </lineage>
</organism>
<evidence type="ECO:0000313" key="2">
    <source>
        <dbReference type="Proteomes" id="UP001193081"/>
    </source>
</evidence>
<reference evidence="1 2" key="1">
    <citation type="submission" date="2021-03" db="EMBL/GenBank/DDBJ databases">
        <authorList>
            <person name="Grouzdev D.S."/>
        </authorList>
    </citation>
    <scope>NUCLEOTIDE SEQUENCE [LARGE SCALE GENOMIC DNA]</scope>
    <source>
        <strain evidence="1 2">M50-1</strain>
    </source>
</reference>